<organism evidence="1 2">
    <name type="scientific">Operophtera brumata</name>
    <name type="common">Winter moth</name>
    <name type="synonym">Phalaena brumata</name>
    <dbReference type="NCBI Taxonomy" id="104452"/>
    <lineage>
        <taxon>Eukaryota</taxon>
        <taxon>Metazoa</taxon>
        <taxon>Ecdysozoa</taxon>
        <taxon>Arthropoda</taxon>
        <taxon>Hexapoda</taxon>
        <taxon>Insecta</taxon>
        <taxon>Pterygota</taxon>
        <taxon>Neoptera</taxon>
        <taxon>Endopterygota</taxon>
        <taxon>Lepidoptera</taxon>
        <taxon>Glossata</taxon>
        <taxon>Ditrysia</taxon>
        <taxon>Geometroidea</taxon>
        <taxon>Geometridae</taxon>
        <taxon>Larentiinae</taxon>
        <taxon>Operophtera</taxon>
    </lineage>
</organism>
<proteinExistence type="predicted"/>
<keyword evidence="1" id="KW-0548">Nucleotidyltransferase</keyword>
<name>A0A0L7L6U2_OPEBR</name>
<accession>A0A0L7L6U2</accession>
<gene>
    <name evidence="1" type="ORF">OBRU01_14410</name>
</gene>
<dbReference type="EMBL" id="JTDY01002639">
    <property type="protein sequence ID" value="KOB71036.1"/>
    <property type="molecule type" value="Genomic_DNA"/>
</dbReference>
<sequence length="74" mass="8952">MQSDFLTSEHLQQMVQQFKYLGHLLTEKLRDNVDIEREMRALAVLTRRFANCSIDKTYQKLVRKWDVKSESRYD</sequence>
<dbReference type="AlphaFoldDB" id="A0A0L7L6U2"/>
<keyword evidence="1" id="KW-0695">RNA-directed DNA polymerase</keyword>
<evidence type="ECO:0000313" key="2">
    <source>
        <dbReference type="Proteomes" id="UP000037510"/>
    </source>
</evidence>
<dbReference type="GO" id="GO:0003964">
    <property type="term" value="F:RNA-directed DNA polymerase activity"/>
    <property type="evidence" value="ECO:0007669"/>
    <property type="project" value="UniProtKB-KW"/>
</dbReference>
<protein>
    <submittedName>
        <fullName evidence="1">RNA-directed DNA polymerase from mobile element jockey</fullName>
    </submittedName>
</protein>
<dbReference type="Proteomes" id="UP000037510">
    <property type="component" value="Unassembled WGS sequence"/>
</dbReference>
<reference evidence="1 2" key="1">
    <citation type="journal article" date="2015" name="Genome Biol. Evol.">
        <title>The genome of winter moth (Operophtera brumata) provides a genomic perspective on sexual dimorphism and phenology.</title>
        <authorList>
            <person name="Derks M.F."/>
            <person name="Smit S."/>
            <person name="Salis L."/>
            <person name="Schijlen E."/>
            <person name="Bossers A."/>
            <person name="Mateman C."/>
            <person name="Pijl A.S."/>
            <person name="de Ridder D."/>
            <person name="Groenen M.A."/>
            <person name="Visser M.E."/>
            <person name="Megens H.J."/>
        </authorList>
    </citation>
    <scope>NUCLEOTIDE SEQUENCE [LARGE SCALE GENOMIC DNA]</scope>
    <source>
        <strain evidence="1">WM2013NL</strain>
        <tissue evidence="1">Head and thorax</tissue>
    </source>
</reference>
<keyword evidence="1" id="KW-0808">Transferase</keyword>
<keyword evidence="2" id="KW-1185">Reference proteome</keyword>
<comment type="caution">
    <text evidence="1">The sequence shown here is derived from an EMBL/GenBank/DDBJ whole genome shotgun (WGS) entry which is preliminary data.</text>
</comment>
<evidence type="ECO:0000313" key="1">
    <source>
        <dbReference type="EMBL" id="KOB71036.1"/>
    </source>
</evidence>